<dbReference type="InterPro" id="IPR007712">
    <property type="entry name" value="RelE/ParE_toxin"/>
</dbReference>
<keyword evidence="3" id="KW-1185">Reference proteome</keyword>
<keyword evidence="1" id="KW-1277">Toxin-antitoxin system</keyword>
<comment type="caution">
    <text evidence="2">The sequence shown here is derived from an EMBL/GenBank/DDBJ whole genome shotgun (WGS) entry which is preliminary data.</text>
</comment>
<dbReference type="EMBL" id="JAQOSP010000063">
    <property type="protein sequence ID" value="MDJ1169625.1"/>
    <property type="molecule type" value="Genomic_DNA"/>
</dbReference>
<dbReference type="Gene3D" id="3.30.2310.20">
    <property type="entry name" value="RelE-like"/>
    <property type="match status" value="1"/>
</dbReference>
<evidence type="ECO:0000256" key="1">
    <source>
        <dbReference type="ARBA" id="ARBA00022649"/>
    </source>
</evidence>
<dbReference type="Pfam" id="PF05016">
    <property type="entry name" value="ParE_toxin"/>
    <property type="match status" value="1"/>
</dbReference>
<dbReference type="InterPro" id="IPR035093">
    <property type="entry name" value="RelE/ParE_toxin_dom_sf"/>
</dbReference>
<name>A0ABT7ARX0_9CYAN</name>
<reference evidence="2 3" key="1">
    <citation type="submission" date="2023-01" db="EMBL/GenBank/DDBJ databases">
        <title>Novel diversity within Roseofilum (Cyanobacteria; Desertifilaceae) from marine benthic mats with descriptions of four novel species.</title>
        <authorList>
            <person name="Wang Y."/>
            <person name="Berthold D.E."/>
            <person name="Hu J."/>
            <person name="Lefler F.W."/>
            <person name="Laughinghouse H.D. IV."/>
        </authorList>
    </citation>
    <scope>NUCLEOTIDE SEQUENCE [LARGE SCALE GENOMIC DNA]</scope>
    <source>
        <strain evidence="2 3">BLCC-M154</strain>
    </source>
</reference>
<dbReference type="RefSeq" id="WP_283753383.1">
    <property type="nucleotide sequence ID" value="NZ_JAQOSP010000063.1"/>
</dbReference>
<protein>
    <submittedName>
        <fullName evidence="2">Type II toxin-antitoxin system RelE/ParE family toxin</fullName>
    </submittedName>
</protein>
<accession>A0ABT7ARX0</accession>
<sequence length="97" mass="11803">MKYVFHPEALTEYAQAVEFYAERNRELAQEFINSVESAIFQVIEFPTRWPVIEGDIRRYRTRKFPYAILYAIEEDYIWIVAVVHGHREPGYWQKRME</sequence>
<organism evidence="2 3">
    <name type="scientific">Roseofilum acuticapitatum BLCC-M154</name>
    <dbReference type="NCBI Taxonomy" id="3022444"/>
    <lineage>
        <taxon>Bacteria</taxon>
        <taxon>Bacillati</taxon>
        <taxon>Cyanobacteriota</taxon>
        <taxon>Cyanophyceae</taxon>
        <taxon>Desertifilales</taxon>
        <taxon>Desertifilaceae</taxon>
        <taxon>Roseofilum</taxon>
        <taxon>Roseofilum acuticapitatum</taxon>
    </lineage>
</organism>
<evidence type="ECO:0000313" key="3">
    <source>
        <dbReference type="Proteomes" id="UP001235303"/>
    </source>
</evidence>
<evidence type="ECO:0000313" key="2">
    <source>
        <dbReference type="EMBL" id="MDJ1169625.1"/>
    </source>
</evidence>
<proteinExistence type="predicted"/>
<dbReference type="Proteomes" id="UP001235303">
    <property type="component" value="Unassembled WGS sequence"/>
</dbReference>
<gene>
    <name evidence="2" type="ORF">PMG71_09325</name>
</gene>